<organism evidence="1">
    <name type="scientific">Arundo donax</name>
    <name type="common">Giant reed</name>
    <name type="synonym">Donax arundinaceus</name>
    <dbReference type="NCBI Taxonomy" id="35708"/>
    <lineage>
        <taxon>Eukaryota</taxon>
        <taxon>Viridiplantae</taxon>
        <taxon>Streptophyta</taxon>
        <taxon>Embryophyta</taxon>
        <taxon>Tracheophyta</taxon>
        <taxon>Spermatophyta</taxon>
        <taxon>Magnoliopsida</taxon>
        <taxon>Liliopsida</taxon>
        <taxon>Poales</taxon>
        <taxon>Poaceae</taxon>
        <taxon>PACMAD clade</taxon>
        <taxon>Arundinoideae</taxon>
        <taxon>Arundineae</taxon>
        <taxon>Arundo</taxon>
    </lineage>
</organism>
<proteinExistence type="predicted"/>
<dbReference type="EMBL" id="GBRH01272948">
    <property type="protein sequence ID" value="JAD24947.1"/>
    <property type="molecule type" value="Transcribed_RNA"/>
</dbReference>
<sequence>MYKSANSGHKFYSVENHLWKTIS</sequence>
<name>A0A0A8YRD6_ARUDO</name>
<accession>A0A0A8YRD6</accession>
<reference evidence="1" key="2">
    <citation type="journal article" date="2015" name="Data Brief">
        <title>Shoot transcriptome of the giant reed, Arundo donax.</title>
        <authorList>
            <person name="Barrero R.A."/>
            <person name="Guerrero F.D."/>
            <person name="Moolhuijzen P."/>
            <person name="Goolsby J.A."/>
            <person name="Tidwell J."/>
            <person name="Bellgard S.E."/>
            <person name="Bellgard M.I."/>
        </authorList>
    </citation>
    <scope>NUCLEOTIDE SEQUENCE</scope>
    <source>
        <tissue evidence="1">Shoot tissue taken approximately 20 cm above the soil surface</tissue>
    </source>
</reference>
<evidence type="ECO:0000313" key="1">
    <source>
        <dbReference type="EMBL" id="JAD24947.1"/>
    </source>
</evidence>
<dbReference type="AlphaFoldDB" id="A0A0A8YRD6"/>
<protein>
    <submittedName>
        <fullName evidence="1">Uncharacterized protein</fullName>
    </submittedName>
</protein>
<reference evidence="1" key="1">
    <citation type="submission" date="2014-09" db="EMBL/GenBank/DDBJ databases">
        <authorList>
            <person name="Magalhaes I.L.F."/>
            <person name="Oliveira U."/>
            <person name="Santos F.R."/>
            <person name="Vidigal T.H.D.A."/>
            <person name="Brescovit A.D."/>
            <person name="Santos A.J."/>
        </authorList>
    </citation>
    <scope>NUCLEOTIDE SEQUENCE</scope>
    <source>
        <tissue evidence="1">Shoot tissue taken approximately 20 cm above the soil surface</tissue>
    </source>
</reference>